<dbReference type="Gene3D" id="1.10.1330.10">
    <property type="entry name" value="Dockerin domain"/>
    <property type="match status" value="1"/>
</dbReference>
<sequence length="69" mass="7630">DNFEITKAKLLDWPAATDLDGDGFIGLGDVAVITRYWLADPNTDPNVEGNLNNDDIVNFLDFAEFGLAW</sequence>
<organism evidence="1">
    <name type="scientific">marine sediment metagenome</name>
    <dbReference type="NCBI Taxonomy" id="412755"/>
    <lineage>
        <taxon>unclassified sequences</taxon>
        <taxon>metagenomes</taxon>
        <taxon>ecological metagenomes</taxon>
    </lineage>
</organism>
<comment type="caution">
    <text evidence="1">The sequence shown here is derived from an EMBL/GenBank/DDBJ whole genome shotgun (WGS) entry which is preliminary data.</text>
</comment>
<feature type="non-terminal residue" evidence="1">
    <location>
        <position position="1"/>
    </location>
</feature>
<dbReference type="InterPro" id="IPR018247">
    <property type="entry name" value="EF_Hand_1_Ca_BS"/>
</dbReference>
<gene>
    <name evidence="1" type="ORF">S01H1_52628</name>
</gene>
<dbReference type="GO" id="GO:0000272">
    <property type="term" value="P:polysaccharide catabolic process"/>
    <property type="evidence" value="ECO:0007669"/>
    <property type="project" value="InterPro"/>
</dbReference>
<proteinExistence type="predicted"/>
<reference evidence="1" key="1">
    <citation type="journal article" date="2014" name="Front. Microbiol.">
        <title>High frequency of phylogenetically diverse reductive dehalogenase-homologous genes in deep subseafloor sedimentary metagenomes.</title>
        <authorList>
            <person name="Kawai M."/>
            <person name="Futagami T."/>
            <person name="Toyoda A."/>
            <person name="Takaki Y."/>
            <person name="Nishi S."/>
            <person name="Hori S."/>
            <person name="Arai W."/>
            <person name="Tsubouchi T."/>
            <person name="Morono Y."/>
            <person name="Uchiyama I."/>
            <person name="Ito T."/>
            <person name="Fujiyama A."/>
            <person name="Inagaki F."/>
            <person name="Takami H."/>
        </authorList>
    </citation>
    <scope>NUCLEOTIDE SEQUENCE</scope>
    <source>
        <strain evidence="1">Expedition CK06-06</strain>
    </source>
</reference>
<protein>
    <recommendedName>
        <fullName evidence="2">Dockerin domain-containing protein</fullName>
    </recommendedName>
</protein>
<evidence type="ECO:0000313" key="1">
    <source>
        <dbReference type="EMBL" id="GAG17598.1"/>
    </source>
</evidence>
<accession>X0VYT1</accession>
<dbReference type="InterPro" id="IPR036439">
    <property type="entry name" value="Dockerin_dom_sf"/>
</dbReference>
<name>X0VYT1_9ZZZZ</name>
<dbReference type="SUPFAM" id="SSF63446">
    <property type="entry name" value="Type I dockerin domain"/>
    <property type="match status" value="1"/>
</dbReference>
<evidence type="ECO:0008006" key="2">
    <source>
        <dbReference type="Google" id="ProtNLM"/>
    </source>
</evidence>
<dbReference type="AlphaFoldDB" id="X0VYT1"/>
<dbReference type="EMBL" id="BARS01034025">
    <property type="protein sequence ID" value="GAG17598.1"/>
    <property type="molecule type" value="Genomic_DNA"/>
</dbReference>
<dbReference type="PROSITE" id="PS00018">
    <property type="entry name" value="EF_HAND_1"/>
    <property type="match status" value="1"/>
</dbReference>